<dbReference type="OrthoDB" id="514163at2759"/>
<dbReference type="InParanoid" id="E1ZCR6"/>
<accession>E1ZCR6</accession>
<feature type="compositionally biased region" description="Polar residues" evidence="1">
    <location>
        <begin position="226"/>
        <end position="237"/>
    </location>
</feature>
<evidence type="ECO:0000313" key="2">
    <source>
        <dbReference type="EMBL" id="EFN56286.1"/>
    </source>
</evidence>
<dbReference type="Proteomes" id="UP000008141">
    <property type="component" value="Unassembled WGS sequence"/>
</dbReference>
<evidence type="ECO:0000256" key="1">
    <source>
        <dbReference type="SAM" id="MobiDB-lite"/>
    </source>
</evidence>
<evidence type="ECO:0000313" key="3">
    <source>
        <dbReference type="Proteomes" id="UP000008141"/>
    </source>
</evidence>
<keyword evidence="3" id="KW-1185">Reference proteome</keyword>
<dbReference type="GeneID" id="17355759"/>
<dbReference type="AlphaFoldDB" id="E1ZCR6"/>
<proteinExistence type="predicted"/>
<dbReference type="EMBL" id="GL433842">
    <property type="protein sequence ID" value="EFN56286.1"/>
    <property type="molecule type" value="Genomic_DNA"/>
</dbReference>
<organism evidence="3">
    <name type="scientific">Chlorella variabilis</name>
    <name type="common">Green alga</name>
    <dbReference type="NCBI Taxonomy" id="554065"/>
    <lineage>
        <taxon>Eukaryota</taxon>
        <taxon>Viridiplantae</taxon>
        <taxon>Chlorophyta</taxon>
        <taxon>core chlorophytes</taxon>
        <taxon>Trebouxiophyceae</taxon>
        <taxon>Chlorellales</taxon>
        <taxon>Chlorellaceae</taxon>
        <taxon>Chlorella clade</taxon>
        <taxon>Chlorella</taxon>
    </lineage>
</organism>
<protein>
    <submittedName>
        <fullName evidence="2">Expressed protein</fullName>
    </submittedName>
</protein>
<dbReference type="KEGG" id="cvr:CHLNCDRAFT_145168"/>
<sequence length="249" mass="27599">MNLPATSLQQLLWRLSDACGPIVRAFCQQHVQGAQLDREALRLQRELEKLLERHIDRSTAPTAPALVKLELRVSMPHLESIFYDEPLWDLSAPRAACEDYISTTVNELGLDWHAHTLIMRRMKERIDIATKACELAMGKVQPLPSSNDKMLRNPPSKLPQVVRMTEQQLQQVAAALAARHSGSNQQEGAGRPLPVLGTASGVKVEQVEDKPSVEPRAAGAAKLEPSDTTQGEQQQQHNSDDSDMPDLPE</sequence>
<dbReference type="RefSeq" id="XP_005848388.1">
    <property type="nucleotide sequence ID" value="XM_005848326.1"/>
</dbReference>
<feature type="region of interest" description="Disordered" evidence="1">
    <location>
        <begin position="172"/>
        <end position="249"/>
    </location>
</feature>
<reference evidence="2 3" key="1">
    <citation type="journal article" date="2010" name="Plant Cell">
        <title>The Chlorella variabilis NC64A genome reveals adaptation to photosymbiosis, coevolution with viruses, and cryptic sex.</title>
        <authorList>
            <person name="Blanc G."/>
            <person name="Duncan G."/>
            <person name="Agarkova I."/>
            <person name="Borodovsky M."/>
            <person name="Gurnon J."/>
            <person name="Kuo A."/>
            <person name="Lindquist E."/>
            <person name="Lucas S."/>
            <person name="Pangilinan J."/>
            <person name="Polle J."/>
            <person name="Salamov A."/>
            <person name="Terry A."/>
            <person name="Yamada T."/>
            <person name="Dunigan D.D."/>
            <person name="Grigoriev I.V."/>
            <person name="Claverie J.M."/>
            <person name="Van Etten J.L."/>
        </authorList>
    </citation>
    <scope>NUCLEOTIDE SEQUENCE [LARGE SCALE GENOMIC DNA]</scope>
    <source>
        <strain evidence="2 3">NC64A</strain>
    </source>
</reference>
<name>E1ZCR6_CHLVA</name>
<gene>
    <name evidence="2" type="ORF">CHLNCDRAFT_145168</name>
</gene>